<dbReference type="InterPro" id="IPR017972">
    <property type="entry name" value="Cyt_P450_CS"/>
</dbReference>
<keyword evidence="4 9" id="KW-0349">Heme</keyword>
<comment type="cofactor">
    <cofactor evidence="1 9">
        <name>heme</name>
        <dbReference type="ChEBI" id="CHEBI:30413"/>
    </cofactor>
</comment>
<dbReference type="STRING" id="27342.A0A0H2RZZ2"/>
<dbReference type="AlphaFoldDB" id="A0A0H2RZZ2"/>
<dbReference type="OrthoDB" id="2789670at2759"/>
<keyword evidence="13" id="KW-1185">Reference proteome</keyword>
<dbReference type="EMBL" id="KQ085935">
    <property type="protein sequence ID" value="KLO15048.1"/>
    <property type="molecule type" value="Genomic_DNA"/>
</dbReference>
<dbReference type="InterPro" id="IPR050364">
    <property type="entry name" value="Cytochrome_P450_fung"/>
</dbReference>
<dbReference type="PANTHER" id="PTHR46300">
    <property type="entry name" value="P450, PUTATIVE (EUROFUNG)-RELATED-RELATED"/>
    <property type="match status" value="1"/>
</dbReference>
<keyword evidence="7 9" id="KW-0408">Iron</keyword>
<dbReference type="InterPro" id="IPR001128">
    <property type="entry name" value="Cyt_P450"/>
</dbReference>
<organism evidence="12 13">
    <name type="scientific">Schizopora paradoxa</name>
    <dbReference type="NCBI Taxonomy" id="27342"/>
    <lineage>
        <taxon>Eukaryota</taxon>
        <taxon>Fungi</taxon>
        <taxon>Dikarya</taxon>
        <taxon>Basidiomycota</taxon>
        <taxon>Agaricomycotina</taxon>
        <taxon>Agaricomycetes</taxon>
        <taxon>Hymenochaetales</taxon>
        <taxon>Schizoporaceae</taxon>
        <taxon>Schizopora</taxon>
    </lineage>
</organism>
<evidence type="ECO:0000256" key="7">
    <source>
        <dbReference type="ARBA" id="ARBA00023004"/>
    </source>
</evidence>
<evidence type="ECO:0000256" key="2">
    <source>
        <dbReference type="ARBA" id="ARBA00005179"/>
    </source>
</evidence>
<evidence type="ECO:0000313" key="13">
    <source>
        <dbReference type="Proteomes" id="UP000053477"/>
    </source>
</evidence>
<feature type="chain" id="PRO_5005202106" evidence="11">
    <location>
        <begin position="19"/>
        <end position="494"/>
    </location>
</feature>
<dbReference type="PANTHER" id="PTHR46300:SF1">
    <property type="entry name" value="P450, PUTATIVE (EUROFUNG)-RELATED"/>
    <property type="match status" value="1"/>
</dbReference>
<dbReference type="PRINTS" id="PR00385">
    <property type="entry name" value="P450"/>
</dbReference>
<dbReference type="GO" id="GO:0004497">
    <property type="term" value="F:monooxygenase activity"/>
    <property type="evidence" value="ECO:0007669"/>
    <property type="project" value="UniProtKB-KW"/>
</dbReference>
<keyword evidence="5 9" id="KW-0479">Metal-binding</keyword>
<dbReference type="Proteomes" id="UP000053477">
    <property type="component" value="Unassembled WGS sequence"/>
</dbReference>
<proteinExistence type="inferred from homology"/>
<dbReference type="GO" id="GO:0016705">
    <property type="term" value="F:oxidoreductase activity, acting on paired donors, with incorporation or reduction of molecular oxygen"/>
    <property type="evidence" value="ECO:0007669"/>
    <property type="project" value="InterPro"/>
</dbReference>
<feature type="binding site" description="axial binding residue" evidence="9">
    <location>
        <position position="428"/>
    </location>
    <ligand>
        <name>heme</name>
        <dbReference type="ChEBI" id="CHEBI:30413"/>
    </ligand>
    <ligandPart>
        <name>Fe</name>
        <dbReference type="ChEBI" id="CHEBI:18248"/>
    </ligandPart>
</feature>
<evidence type="ECO:0000256" key="8">
    <source>
        <dbReference type="ARBA" id="ARBA00023033"/>
    </source>
</evidence>
<evidence type="ECO:0000256" key="1">
    <source>
        <dbReference type="ARBA" id="ARBA00001971"/>
    </source>
</evidence>
<sequence>MLSNYALLFIALAAGLCGVKLVKQKFHRQKYLPPGPPPHWLFGNDIPKEYPARVFEKLTNEYGPVISLQKGSSLFVIIGKNKAAVDILEKENASLVDRPVSIAAGEVLSGDKRILLVGQGKRFQKLRKALQSQLNIKIVESYEPIQEKAARNVLLDILEKPEQHQVAGKRYAASVIMSITYGKTTPTSYSDPEVQQVNKCLNRLGSAIRPGAYLVDSYPILRYVPGYLNTLRQYHREELSLFRSQLDAVRRQMANNTTQPCFAKYLLERQNEYDLSDDELAYLAGSMFGAGSDTTASAISIVIMAAAVFPEAQRRVQEQLDLIVGKDRLPSFSDMDELTEVNAFVLETFRWRPVSVGGFPHRATKDIHYGHYVIPEGATVIANHWALSRDPDVFPEPLKFNPGRWLTEQGTITENLKFYNFGFGRRVCPGQHVANRSLFINTAMLLWAFNIKQDPSAPIDTLAFTDVANTHPLPFKVKFEPRIANLRDLIRDAL</sequence>
<dbReference type="PROSITE" id="PS00086">
    <property type="entry name" value="CYTOCHROME_P450"/>
    <property type="match status" value="1"/>
</dbReference>
<protein>
    <submittedName>
        <fullName evidence="12">Cytochrome P450</fullName>
    </submittedName>
</protein>
<keyword evidence="6 10" id="KW-0560">Oxidoreductase</keyword>
<dbReference type="InParanoid" id="A0A0H2RZZ2"/>
<comment type="similarity">
    <text evidence="3 10">Belongs to the cytochrome P450 family.</text>
</comment>
<dbReference type="GO" id="GO:0005506">
    <property type="term" value="F:iron ion binding"/>
    <property type="evidence" value="ECO:0007669"/>
    <property type="project" value="InterPro"/>
</dbReference>
<dbReference type="Gene3D" id="1.10.630.10">
    <property type="entry name" value="Cytochrome P450"/>
    <property type="match status" value="1"/>
</dbReference>
<dbReference type="SUPFAM" id="SSF48264">
    <property type="entry name" value="Cytochrome P450"/>
    <property type="match status" value="1"/>
</dbReference>
<dbReference type="GO" id="GO:0020037">
    <property type="term" value="F:heme binding"/>
    <property type="evidence" value="ECO:0007669"/>
    <property type="project" value="InterPro"/>
</dbReference>
<evidence type="ECO:0000256" key="6">
    <source>
        <dbReference type="ARBA" id="ARBA00023002"/>
    </source>
</evidence>
<gene>
    <name evidence="12" type="ORF">SCHPADRAFT_825410</name>
</gene>
<evidence type="ECO:0000256" key="10">
    <source>
        <dbReference type="RuleBase" id="RU000461"/>
    </source>
</evidence>
<reference evidence="12 13" key="1">
    <citation type="submission" date="2015-04" db="EMBL/GenBank/DDBJ databases">
        <title>Complete genome sequence of Schizopora paradoxa KUC8140, a cosmopolitan wood degrader in East Asia.</title>
        <authorList>
            <consortium name="DOE Joint Genome Institute"/>
            <person name="Min B."/>
            <person name="Park H."/>
            <person name="Jang Y."/>
            <person name="Kim J.-J."/>
            <person name="Kim K.H."/>
            <person name="Pangilinan J."/>
            <person name="Lipzen A."/>
            <person name="Riley R."/>
            <person name="Grigoriev I.V."/>
            <person name="Spatafora J.W."/>
            <person name="Choi I.-G."/>
        </authorList>
    </citation>
    <scope>NUCLEOTIDE SEQUENCE [LARGE SCALE GENOMIC DNA]</scope>
    <source>
        <strain evidence="12 13">KUC8140</strain>
    </source>
</reference>
<evidence type="ECO:0000313" key="12">
    <source>
        <dbReference type="EMBL" id="KLO15048.1"/>
    </source>
</evidence>
<dbReference type="PRINTS" id="PR00463">
    <property type="entry name" value="EP450I"/>
</dbReference>
<keyword evidence="11" id="KW-0732">Signal</keyword>
<dbReference type="InterPro" id="IPR002401">
    <property type="entry name" value="Cyt_P450_E_grp-I"/>
</dbReference>
<evidence type="ECO:0000256" key="11">
    <source>
        <dbReference type="SAM" id="SignalP"/>
    </source>
</evidence>
<evidence type="ECO:0000256" key="9">
    <source>
        <dbReference type="PIRSR" id="PIRSR602401-1"/>
    </source>
</evidence>
<feature type="signal peptide" evidence="11">
    <location>
        <begin position="1"/>
        <end position="18"/>
    </location>
</feature>
<dbReference type="CDD" id="cd11065">
    <property type="entry name" value="CYP64-like"/>
    <property type="match status" value="1"/>
</dbReference>
<name>A0A0H2RZZ2_9AGAM</name>
<evidence type="ECO:0000256" key="3">
    <source>
        <dbReference type="ARBA" id="ARBA00010617"/>
    </source>
</evidence>
<evidence type="ECO:0000256" key="4">
    <source>
        <dbReference type="ARBA" id="ARBA00022617"/>
    </source>
</evidence>
<comment type="pathway">
    <text evidence="2">Secondary metabolite biosynthesis.</text>
</comment>
<accession>A0A0H2RZZ2</accession>
<dbReference type="InterPro" id="IPR036396">
    <property type="entry name" value="Cyt_P450_sf"/>
</dbReference>
<dbReference type="Pfam" id="PF00067">
    <property type="entry name" value="p450"/>
    <property type="match status" value="1"/>
</dbReference>
<keyword evidence="8 10" id="KW-0503">Monooxygenase</keyword>
<evidence type="ECO:0000256" key="5">
    <source>
        <dbReference type="ARBA" id="ARBA00022723"/>
    </source>
</evidence>